<proteinExistence type="inferred from homology"/>
<accession>A0A174F0E7</accession>
<protein>
    <submittedName>
        <fullName evidence="9">Inner membrane ABC transporter permease protein ycjP</fullName>
    </submittedName>
</protein>
<feature type="domain" description="ABC transmembrane type-1" evidence="8">
    <location>
        <begin position="69"/>
        <end position="260"/>
    </location>
</feature>
<evidence type="ECO:0000256" key="4">
    <source>
        <dbReference type="ARBA" id="ARBA00022692"/>
    </source>
</evidence>
<dbReference type="InterPro" id="IPR035906">
    <property type="entry name" value="MetI-like_sf"/>
</dbReference>
<keyword evidence="6 7" id="KW-0472">Membrane</keyword>
<feature type="transmembrane region" description="Helical" evidence="7">
    <location>
        <begin position="239"/>
        <end position="259"/>
    </location>
</feature>
<comment type="similarity">
    <text evidence="7">Belongs to the binding-protein-dependent transport system permease family.</text>
</comment>
<evidence type="ECO:0000256" key="2">
    <source>
        <dbReference type="ARBA" id="ARBA00022448"/>
    </source>
</evidence>
<keyword evidence="3" id="KW-1003">Cell membrane</keyword>
<dbReference type="PROSITE" id="PS50928">
    <property type="entry name" value="ABC_TM1"/>
    <property type="match status" value="1"/>
</dbReference>
<feature type="transmembrane region" description="Helical" evidence="7">
    <location>
        <begin position="106"/>
        <end position="128"/>
    </location>
</feature>
<sequence>MKKKITVNVIIHMVLIILAVICLFPIFLVLINSFKENAEIVRNPLSLPDIIHLENYIQAWTTGKFAKGFLNSVKLTGCTVIIVLICATLAGYVLAGKRIKGSGAVLMYFMVAMTVPIQLFLFPLYYAYAKMNLIGNIPATSVILSATYMPLAIFLMRTFFLNVPRELEEAARIDGANTRQVIWSVMRPVVSPGLITVAVLIGLQSWNEYLITSTFLQGEKHFTATLGFLSMNGSYGSNMSILMASAMILIGPIIVFFLLTQKHFVDGMVSGAVKG</sequence>
<dbReference type="PANTHER" id="PTHR43744">
    <property type="entry name" value="ABC TRANSPORTER PERMEASE PROTEIN MG189-RELATED-RELATED"/>
    <property type="match status" value="1"/>
</dbReference>
<dbReference type="GO" id="GO:0055085">
    <property type="term" value="P:transmembrane transport"/>
    <property type="evidence" value="ECO:0007669"/>
    <property type="project" value="InterPro"/>
</dbReference>
<dbReference type="AlphaFoldDB" id="A0A174F0E7"/>
<name>A0A174F0E7_9FIRM</name>
<dbReference type="CDD" id="cd06261">
    <property type="entry name" value="TM_PBP2"/>
    <property type="match status" value="1"/>
</dbReference>
<gene>
    <name evidence="9" type="primary">ycjP_14</name>
    <name evidence="9" type="ORF">ERS852476_02869</name>
</gene>
<evidence type="ECO:0000259" key="8">
    <source>
        <dbReference type="PROSITE" id="PS50928"/>
    </source>
</evidence>
<dbReference type="EMBL" id="CYZP01000029">
    <property type="protein sequence ID" value="CUO43812.1"/>
    <property type="molecule type" value="Genomic_DNA"/>
</dbReference>
<evidence type="ECO:0000313" key="9">
    <source>
        <dbReference type="EMBL" id="CUO43812.1"/>
    </source>
</evidence>
<evidence type="ECO:0000256" key="5">
    <source>
        <dbReference type="ARBA" id="ARBA00022989"/>
    </source>
</evidence>
<reference evidence="9 10" key="1">
    <citation type="submission" date="2015-09" db="EMBL/GenBank/DDBJ databases">
        <authorList>
            <consortium name="Pathogen Informatics"/>
        </authorList>
    </citation>
    <scope>NUCLEOTIDE SEQUENCE [LARGE SCALE GENOMIC DNA]</scope>
    <source>
        <strain evidence="9 10">2789STDY5834861</strain>
    </source>
</reference>
<keyword evidence="5 7" id="KW-1133">Transmembrane helix</keyword>
<organism evidence="9 10">
    <name type="scientific">Blautia obeum</name>
    <dbReference type="NCBI Taxonomy" id="40520"/>
    <lineage>
        <taxon>Bacteria</taxon>
        <taxon>Bacillati</taxon>
        <taxon>Bacillota</taxon>
        <taxon>Clostridia</taxon>
        <taxon>Lachnospirales</taxon>
        <taxon>Lachnospiraceae</taxon>
        <taxon>Blautia</taxon>
    </lineage>
</organism>
<feature type="transmembrane region" description="Helical" evidence="7">
    <location>
        <begin position="7"/>
        <end position="31"/>
    </location>
</feature>
<evidence type="ECO:0000256" key="1">
    <source>
        <dbReference type="ARBA" id="ARBA00004651"/>
    </source>
</evidence>
<dbReference type="InterPro" id="IPR000515">
    <property type="entry name" value="MetI-like"/>
</dbReference>
<feature type="transmembrane region" description="Helical" evidence="7">
    <location>
        <begin position="181"/>
        <end position="203"/>
    </location>
</feature>
<evidence type="ECO:0000256" key="3">
    <source>
        <dbReference type="ARBA" id="ARBA00022475"/>
    </source>
</evidence>
<keyword evidence="4 7" id="KW-0812">Transmembrane</keyword>
<dbReference type="GO" id="GO:0005886">
    <property type="term" value="C:plasma membrane"/>
    <property type="evidence" value="ECO:0007669"/>
    <property type="project" value="UniProtKB-SubCell"/>
</dbReference>
<dbReference type="SUPFAM" id="SSF161098">
    <property type="entry name" value="MetI-like"/>
    <property type="match status" value="1"/>
</dbReference>
<dbReference type="Pfam" id="PF00528">
    <property type="entry name" value="BPD_transp_1"/>
    <property type="match status" value="1"/>
</dbReference>
<evidence type="ECO:0000256" key="7">
    <source>
        <dbReference type="RuleBase" id="RU363032"/>
    </source>
</evidence>
<dbReference type="Proteomes" id="UP000095645">
    <property type="component" value="Unassembled WGS sequence"/>
</dbReference>
<feature type="transmembrane region" description="Helical" evidence="7">
    <location>
        <begin position="140"/>
        <end position="160"/>
    </location>
</feature>
<dbReference type="RefSeq" id="WP_330381064.1">
    <property type="nucleotide sequence ID" value="NZ_CYZP01000029.1"/>
</dbReference>
<feature type="transmembrane region" description="Helical" evidence="7">
    <location>
        <begin position="73"/>
        <end position="94"/>
    </location>
</feature>
<evidence type="ECO:0000256" key="6">
    <source>
        <dbReference type="ARBA" id="ARBA00023136"/>
    </source>
</evidence>
<dbReference type="PANTHER" id="PTHR43744:SF12">
    <property type="entry name" value="ABC TRANSPORTER PERMEASE PROTEIN MG189-RELATED"/>
    <property type="match status" value="1"/>
</dbReference>
<evidence type="ECO:0000313" key="10">
    <source>
        <dbReference type="Proteomes" id="UP000095645"/>
    </source>
</evidence>
<keyword evidence="2 7" id="KW-0813">Transport</keyword>
<dbReference type="Gene3D" id="1.10.3720.10">
    <property type="entry name" value="MetI-like"/>
    <property type="match status" value="1"/>
</dbReference>
<comment type="subcellular location">
    <subcellularLocation>
        <location evidence="1 7">Cell membrane</location>
        <topology evidence="1 7">Multi-pass membrane protein</topology>
    </subcellularLocation>
</comment>